<evidence type="ECO:0000256" key="5">
    <source>
        <dbReference type="PROSITE-ProRule" id="PRU01240"/>
    </source>
</evidence>
<dbReference type="PANTHER" id="PTHR43806:SF11">
    <property type="entry name" value="CEREVISIN-RELATED"/>
    <property type="match status" value="1"/>
</dbReference>
<evidence type="ECO:0000256" key="8">
    <source>
        <dbReference type="SAM" id="SignalP"/>
    </source>
</evidence>
<dbReference type="InterPro" id="IPR036852">
    <property type="entry name" value="Peptidase_S8/S53_dom_sf"/>
</dbReference>
<evidence type="ECO:0000313" key="10">
    <source>
        <dbReference type="EMBL" id="MFC0860820.1"/>
    </source>
</evidence>
<keyword evidence="11" id="KW-1185">Reference proteome</keyword>
<dbReference type="PROSITE" id="PS00138">
    <property type="entry name" value="SUBTILASE_SER"/>
    <property type="match status" value="1"/>
</dbReference>
<feature type="active site" description="Charge relay system" evidence="5">
    <location>
        <position position="179"/>
    </location>
</feature>
<name>A0ABV6TX77_9ACTN</name>
<gene>
    <name evidence="10" type="ORF">ACFHYQ_00775</name>
</gene>
<evidence type="ECO:0000313" key="11">
    <source>
        <dbReference type="Proteomes" id="UP001589870"/>
    </source>
</evidence>
<evidence type="ECO:0000256" key="4">
    <source>
        <dbReference type="ARBA" id="ARBA00022825"/>
    </source>
</evidence>
<dbReference type="InterPro" id="IPR000209">
    <property type="entry name" value="Peptidase_S8/S53_dom"/>
</dbReference>
<dbReference type="PROSITE" id="PS51892">
    <property type="entry name" value="SUBTILASE"/>
    <property type="match status" value="1"/>
</dbReference>
<evidence type="ECO:0000259" key="9">
    <source>
        <dbReference type="Pfam" id="PF00082"/>
    </source>
</evidence>
<accession>A0ABV6TX77</accession>
<keyword evidence="2 5" id="KW-0645">Protease</keyword>
<dbReference type="InterPro" id="IPR023828">
    <property type="entry name" value="Peptidase_S8_Ser-AS"/>
</dbReference>
<dbReference type="PROSITE" id="PS00137">
    <property type="entry name" value="SUBTILASE_HIS"/>
    <property type="match status" value="1"/>
</dbReference>
<dbReference type="InterPro" id="IPR050131">
    <property type="entry name" value="Peptidase_S8_subtilisin-like"/>
</dbReference>
<feature type="domain" description="Peptidase S8/S53" evidence="9">
    <location>
        <begin position="171"/>
        <end position="552"/>
    </location>
</feature>
<dbReference type="EMBL" id="JBHMQT010000003">
    <property type="protein sequence ID" value="MFC0860820.1"/>
    <property type="molecule type" value="Genomic_DNA"/>
</dbReference>
<dbReference type="InterPro" id="IPR015500">
    <property type="entry name" value="Peptidase_S8_subtilisin-rel"/>
</dbReference>
<dbReference type="PROSITE" id="PS00136">
    <property type="entry name" value="SUBTILASE_ASP"/>
    <property type="match status" value="1"/>
</dbReference>
<dbReference type="InterPro" id="IPR022398">
    <property type="entry name" value="Peptidase_S8_His-AS"/>
</dbReference>
<feature type="chain" id="PRO_5045612554" evidence="8">
    <location>
        <begin position="23"/>
        <end position="564"/>
    </location>
</feature>
<keyword evidence="8" id="KW-0732">Signal</keyword>
<evidence type="ECO:0000256" key="1">
    <source>
        <dbReference type="ARBA" id="ARBA00011073"/>
    </source>
</evidence>
<proteinExistence type="inferred from homology"/>
<dbReference type="Proteomes" id="UP001589870">
    <property type="component" value="Unassembled WGS sequence"/>
</dbReference>
<evidence type="ECO:0000256" key="7">
    <source>
        <dbReference type="SAM" id="MobiDB-lite"/>
    </source>
</evidence>
<feature type="signal peptide" evidence="8">
    <location>
        <begin position="1"/>
        <end position="22"/>
    </location>
</feature>
<keyword evidence="3 5" id="KW-0378">Hydrolase</keyword>
<dbReference type="InterPro" id="IPR023827">
    <property type="entry name" value="Peptidase_S8_Asp-AS"/>
</dbReference>
<comment type="caution">
    <text evidence="10">The sequence shown here is derived from an EMBL/GenBank/DDBJ whole genome shotgun (WGS) entry which is preliminary data.</text>
</comment>
<dbReference type="Gene3D" id="3.40.50.200">
    <property type="entry name" value="Peptidase S8/S53 domain"/>
    <property type="match status" value="1"/>
</dbReference>
<dbReference type="PRINTS" id="PR00723">
    <property type="entry name" value="SUBTILISIN"/>
</dbReference>
<dbReference type="PROSITE" id="PS51257">
    <property type="entry name" value="PROKAR_LIPOPROTEIN"/>
    <property type="match status" value="1"/>
</dbReference>
<evidence type="ECO:0000256" key="3">
    <source>
        <dbReference type="ARBA" id="ARBA00022801"/>
    </source>
</evidence>
<organism evidence="10 11">
    <name type="scientific">Sphaerimonospora cavernae</name>
    <dbReference type="NCBI Taxonomy" id="1740611"/>
    <lineage>
        <taxon>Bacteria</taxon>
        <taxon>Bacillati</taxon>
        <taxon>Actinomycetota</taxon>
        <taxon>Actinomycetes</taxon>
        <taxon>Streptosporangiales</taxon>
        <taxon>Streptosporangiaceae</taxon>
        <taxon>Sphaerimonospora</taxon>
    </lineage>
</organism>
<dbReference type="PANTHER" id="PTHR43806">
    <property type="entry name" value="PEPTIDASE S8"/>
    <property type="match status" value="1"/>
</dbReference>
<feature type="region of interest" description="Disordered" evidence="7">
    <location>
        <begin position="349"/>
        <end position="368"/>
    </location>
</feature>
<feature type="active site" description="Charge relay system" evidence="5">
    <location>
        <position position="478"/>
    </location>
</feature>
<feature type="compositionally biased region" description="Polar residues" evidence="7">
    <location>
        <begin position="349"/>
        <end position="361"/>
    </location>
</feature>
<reference evidence="10 11" key="1">
    <citation type="submission" date="2024-09" db="EMBL/GenBank/DDBJ databases">
        <authorList>
            <person name="Sun Q."/>
            <person name="Mori K."/>
        </authorList>
    </citation>
    <scope>NUCLEOTIDE SEQUENCE [LARGE SCALE GENOMIC DNA]</scope>
    <source>
        <strain evidence="10 11">TBRC 1851</strain>
    </source>
</reference>
<protein>
    <submittedName>
        <fullName evidence="10">S8 family serine peptidase</fullName>
    </submittedName>
</protein>
<sequence>MNARRRLGGMAVSLTLVGAVGAAACAPSDQADRMAGAAQPSAGPSSTSSASESGPATQARRYLVFYAGGGKDAATRAVTAAGGTVEGQDDRLGYLVVRTGSPERIGAEPAVVGVSLDRPIGRVSDVPAAAPHARSAARRTGTGEPLAGRQWDMKMIGATADGSYGKAKGSHKVLVGIIDTGVDGNHPDIAPNFNRELSRNFVVDEPNDPNGKKLDGPCEHQGCKDPADVDDDGHGTHVASTIGSPLNGIGIGGVAPDVSLVNLRAGTDSGFFFLKPTMDALAYAGDVGVDVVNMSFYVDPWAFNCANNPQDSPAERLDQKGIIEGMRRAVAYARSRNVTLITAIGNSGTDLGKPQTDTGSPNYPLDKQRNRKVDNTCLNVPAELDGVISVTAVGPSGRKSAFSDYGVEQADIAAPGGDLFDGDTELKGARREILAAAPESALRAKGSIGKDGRPKDASVIRDCQGGKCAYYQYLEGTSMAAPHATGVAAIIIGRFGKPGKGGLQMDPAQVERLLYASAVQKACPSPRTYKYGPDDTQVCEGDTAKNGFFGHGVVNAARAATITQ</sequence>
<feature type="region of interest" description="Disordered" evidence="7">
    <location>
        <begin position="32"/>
        <end position="55"/>
    </location>
</feature>
<evidence type="ECO:0000256" key="2">
    <source>
        <dbReference type="ARBA" id="ARBA00022670"/>
    </source>
</evidence>
<comment type="similarity">
    <text evidence="1 5 6">Belongs to the peptidase S8 family.</text>
</comment>
<feature type="compositionally biased region" description="Low complexity" evidence="7">
    <location>
        <begin position="35"/>
        <end position="55"/>
    </location>
</feature>
<dbReference type="RefSeq" id="WP_394299087.1">
    <property type="nucleotide sequence ID" value="NZ_JBHMQT010000003.1"/>
</dbReference>
<dbReference type="SUPFAM" id="SSF52743">
    <property type="entry name" value="Subtilisin-like"/>
    <property type="match status" value="1"/>
</dbReference>
<dbReference type="Pfam" id="PF00082">
    <property type="entry name" value="Peptidase_S8"/>
    <property type="match status" value="1"/>
</dbReference>
<keyword evidence="4 5" id="KW-0720">Serine protease</keyword>
<feature type="active site" description="Charge relay system" evidence="5">
    <location>
        <position position="234"/>
    </location>
</feature>
<evidence type="ECO:0000256" key="6">
    <source>
        <dbReference type="RuleBase" id="RU003355"/>
    </source>
</evidence>